<dbReference type="PANTHER" id="PTHR13710:SF145">
    <property type="entry name" value="ATP-DEPENDENT DNA HELICASE"/>
    <property type="match status" value="1"/>
</dbReference>
<comment type="caution">
    <text evidence="9">The sequence shown here is derived from an EMBL/GenBank/DDBJ whole genome shotgun (WGS) entry which is preliminary data.</text>
</comment>
<feature type="compositionally biased region" description="Polar residues" evidence="6">
    <location>
        <begin position="208"/>
        <end position="238"/>
    </location>
</feature>
<feature type="region of interest" description="Disordered" evidence="6">
    <location>
        <begin position="2160"/>
        <end position="2286"/>
    </location>
</feature>
<evidence type="ECO:0000259" key="8">
    <source>
        <dbReference type="PROSITE" id="PS51194"/>
    </source>
</evidence>
<feature type="compositionally biased region" description="Polar residues" evidence="6">
    <location>
        <begin position="329"/>
        <end position="340"/>
    </location>
</feature>
<evidence type="ECO:0000256" key="5">
    <source>
        <dbReference type="ARBA" id="ARBA00034808"/>
    </source>
</evidence>
<keyword evidence="3" id="KW-0067">ATP-binding</keyword>
<dbReference type="SUPFAM" id="SSF52540">
    <property type="entry name" value="P-loop containing nucleoside triphosphate hydrolases"/>
    <property type="match status" value="1"/>
</dbReference>
<feature type="region of interest" description="Disordered" evidence="6">
    <location>
        <begin position="179"/>
        <end position="422"/>
    </location>
</feature>
<comment type="similarity">
    <text evidence="1">Belongs to the helicase family. RecQ subfamily.</text>
</comment>
<evidence type="ECO:0000256" key="4">
    <source>
        <dbReference type="ARBA" id="ARBA00034617"/>
    </source>
</evidence>
<dbReference type="SMART" id="SM00490">
    <property type="entry name" value="HELICc"/>
    <property type="match status" value="1"/>
</dbReference>
<feature type="compositionally biased region" description="Polar residues" evidence="6">
    <location>
        <begin position="44"/>
        <end position="82"/>
    </location>
</feature>
<evidence type="ECO:0000259" key="7">
    <source>
        <dbReference type="PROSITE" id="PS51192"/>
    </source>
</evidence>
<sequence>MQRPHPQAHPHKQPPQPHPCAHSAQPQTQSAQPRAQSAQPRTQSSQPLTQSAQPRTQSAQPRTQSVQPRTQPVQPCTQSAQPHPQVFAATASMLTATAGWPVGAAHGQPGTAAATAAAATAASIAAATAATQLLMSRSYIRIHRWNSPTQACITPDLLQLRANQPVSDLQPTLLRLARPPSSSTIHINPPTTSLHPSLPSTTHHTKMAPTTRQSQNPPASKHTQANQRSSKDPQSNRSSPRKNPVATLRKKTSDMAHLKASVTHKHGHANDALEDRDDKSDADHAEALGTRDADNSDVHMDGPDDRDPANDPTGSHDKGADGTCDTGKMTGTSHQPQPNIDMNELGGAGQPNTCYGRQDQVGVPPAASDGIRGAGTCIRGAGASTQPETDMNHPSQGNQPDNGLGGQPSPARQTEMPAPPPDVSIEELKELHALYTMHKLGLEETLKSHLTACAPSLKSLMKTTHKALTEFLVKNGEKLDQAHRDKSTSSKVTVIDLTLADEDIEIIAPRLRAPTKPPPNNTAVQQTSQAKKKRKRSQPVNKTDKTPSAALFNPIKIRKKKKDTPAPNQNGHSGAENGTQSARQATEAAPTVGPTHTSGSAIPRQSTLTNPAGPGPNPVRVVQDDSPVLPSPLTEHELKIRAMKMDVENPIYYGNLMRETDENKLIMENGDMRQVVQDLGKTATELTPLIYPAIQEIISGRVQHYQRTTGFEVLGFRLASVSDDLTNIMNFANMRQFSWIIRATSFESEAARKAHTRKSHQMQAEVTLSDGSTVAVTRSVNGTFKCPVKACAAVYDNPNQLTNHTRNCCPAKFSVALPNRAEFSKGPILVPCGGQILVLDVLRAHHLVWNNYVKMLICTMCHVGIPFAEIKSHYSTAHKSTVNPTNVAQALLDAGITTPPTWVVRTPEEYNPLVPCRPVEGILVYEGFMCLKDGKAFPEEKSMRNHFDTHHKDLKHEWAAHVHKVHCQSLHGHKHRKYFAVKLPNTPFAAPPDFTAGDSDLASPTPAQEAARCLSHILSMDLTGLFSWKNIDVEAASTGLFIKHSGILTAVQSCLEILDEGSISALHELPSLASWQPFFSKWLQARMDRLFSVPYLLRRAALSTSSKFESTNGLSPLQESSSVSRYAATLTKLIIFTHELSASPLTNIWSPGHSSLVLKIRDLLDKGNPACDPSDSQLQLIDHIVYNFSSIQNFLHVHSSCQSSLETFVALMMYKGHGAYHPAGQLTKVIADLQYCSRVAVVFHYSSLASQSRKALPPSDANSETSHLALNSLCEAVFRPFHDDSYVSPMASLGEWKRLAFSVLANNQLPDSTYWVNSERSTLSIGSHTITINGVRTALQTACQFLGTQMLMLCNGAKLPAFTPAHLIDNPRNTSPGFSYLCGSAHNFKNSQYSLLSSWMAGNDKFGVLAPNWKENVGDSPDQLGCIWHPAAAWRWLGEADKLLDYIYFIYHVGCGQPARGTEERSIATCNLGSTPRNLFWRKSRFLIQTWYHKGQNMTNRSKPRQVYLTPQLSVHLHNYLAYIRPVQLFMLQQLGQASVVEQMQKFLFVNSQTGKWDTPHQSNVLRKLFSQFGVAGLTVAQWRQAAVSISAAHFNGLLVDPLDDADCNNFMDVQRNHTSSVANTHYGFSSGVGVSRDDETHFQLASEKWQDFWEIRGKVEVAMPINPINNLADPFKAAHKALSILTRNPRAQFVSPFQEQWLTAVFAHEQDLLVIAKTGGGKSLAYMLPPLVLPHEQTVVIQPLRALVNQTVDDLSVNHISVQRYQPGHPIDPSASVIVALSDDAAKLDFINQLRQHPPSQILIDEVHSLLDDTYRSYIPGLLNLRQLSSRFVFTSASLPPAQANDLMAIDFSMRSLKIFRESTFRPELQIEVSSPMELSALHHHSKELISEHVKLPEDRAIIFIENRDHVDALAAQLDAFKYHSTLDEAAKDAMHRDWRCTKQAVMVATSGFGAGINYAHVRLVIIFGLPCRKDATRAYQQLGRAGRDGQPAFVSLVPTTRQMKLPDEFQEQLLNPARCAAGVFSAWEDTSPTSCGSYPTKCFPCSRCTSWQAHIQPDKRSLVLDVPCGQMSKRPRTNETQRSIRPMPSSRIGRGSCSKPSKSPPKAALAVAQPSLVDTHLPDKAFPPSIRGAPADVKAMWEDASAILEQLERTTGLKSPPFFRRSHQASATPSAAPPRPSTPPPGRLISSTALIPSLATGSLPSSSQVPPTPSQSNPTPPSPLLESSAPPSLPGSLLSSIQAPPTPSQSKHTPSSKLLGSSEPPSSTPTHAPLPSSGQALSTPFPISTRLTQAKSTHLLGTSIAPTFPLSFGFLQPCSNSNTHSQRFTYFTSPYPAQSKLI</sequence>
<dbReference type="SMART" id="SM00487">
    <property type="entry name" value="DEXDc"/>
    <property type="match status" value="1"/>
</dbReference>
<dbReference type="Pfam" id="PF00270">
    <property type="entry name" value="DEAD"/>
    <property type="match status" value="1"/>
</dbReference>
<dbReference type="GO" id="GO:0005694">
    <property type="term" value="C:chromosome"/>
    <property type="evidence" value="ECO:0007669"/>
    <property type="project" value="TreeGrafter"/>
</dbReference>
<feature type="compositionally biased region" description="Basic residues" evidence="6">
    <location>
        <begin position="1"/>
        <end position="12"/>
    </location>
</feature>
<feature type="compositionally biased region" description="Polar residues" evidence="6">
    <location>
        <begin position="383"/>
        <end position="401"/>
    </location>
</feature>
<dbReference type="Pfam" id="PF00271">
    <property type="entry name" value="Helicase_C"/>
    <property type="match status" value="1"/>
</dbReference>
<evidence type="ECO:0000313" key="10">
    <source>
        <dbReference type="Proteomes" id="UP000235392"/>
    </source>
</evidence>
<dbReference type="InterPro" id="IPR022698">
    <property type="entry name" value="OrsD"/>
</dbReference>
<dbReference type="PROSITE" id="PS51192">
    <property type="entry name" value="HELICASE_ATP_BIND_1"/>
    <property type="match status" value="1"/>
</dbReference>
<evidence type="ECO:0000256" key="3">
    <source>
        <dbReference type="ARBA" id="ARBA00022840"/>
    </source>
</evidence>
<dbReference type="EC" id="5.6.2.4" evidence="5"/>
<dbReference type="EMBL" id="PGCI01000085">
    <property type="protein sequence ID" value="PLW41864.1"/>
    <property type="molecule type" value="Genomic_DNA"/>
</dbReference>
<dbReference type="GO" id="GO:0005524">
    <property type="term" value="F:ATP binding"/>
    <property type="evidence" value="ECO:0007669"/>
    <property type="project" value="UniProtKB-KW"/>
</dbReference>
<dbReference type="InterPro" id="IPR027417">
    <property type="entry name" value="P-loop_NTPase"/>
</dbReference>
<dbReference type="GO" id="GO:0003676">
    <property type="term" value="F:nucleic acid binding"/>
    <property type="evidence" value="ECO:0007669"/>
    <property type="project" value="InterPro"/>
</dbReference>
<organism evidence="9 10">
    <name type="scientific">Puccinia coronata f. sp. avenae</name>
    <dbReference type="NCBI Taxonomy" id="200324"/>
    <lineage>
        <taxon>Eukaryota</taxon>
        <taxon>Fungi</taxon>
        <taxon>Dikarya</taxon>
        <taxon>Basidiomycota</taxon>
        <taxon>Pucciniomycotina</taxon>
        <taxon>Pucciniomycetes</taxon>
        <taxon>Pucciniales</taxon>
        <taxon>Pucciniaceae</taxon>
        <taxon>Puccinia</taxon>
    </lineage>
</organism>
<reference evidence="9 10" key="1">
    <citation type="submission" date="2017-11" db="EMBL/GenBank/DDBJ databases">
        <title>De novo assembly and phasing of dikaryotic genomes from two isolates of Puccinia coronata f. sp. avenae, the causal agent of oat crown rust.</title>
        <authorList>
            <person name="Miller M.E."/>
            <person name="Zhang Y."/>
            <person name="Omidvar V."/>
            <person name="Sperschneider J."/>
            <person name="Schwessinger B."/>
            <person name="Raley C."/>
            <person name="Palmer J.M."/>
            <person name="Garnica D."/>
            <person name="Upadhyaya N."/>
            <person name="Rathjen J."/>
            <person name="Taylor J.M."/>
            <person name="Park R.F."/>
            <person name="Dodds P.N."/>
            <person name="Hirsch C.D."/>
            <person name="Kianian S.F."/>
            <person name="Figueroa M."/>
        </authorList>
    </citation>
    <scope>NUCLEOTIDE SEQUENCE [LARGE SCALE GENOMIC DNA]</scope>
    <source>
        <strain evidence="9">12SD80</strain>
    </source>
</reference>
<evidence type="ECO:0000313" key="9">
    <source>
        <dbReference type="EMBL" id="PLW41864.1"/>
    </source>
</evidence>
<feature type="compositionally biased region" description="Low complexity" evidence="6">
    <location>
        <begin position="23"/>
        <end position="43"/>
    </location>
</feature>
<feature type="compositionally biased region" description="Low complexity" evidence="6">
    <location>
        <begin position="189"/>
        <end position="202"/>
    </location>
</feature>
<dbReference type="Gene3D" id="3.40.50.300">
    <property type="entry name" value="P-loop containing nucleotide triphosphate hydrolases"/>
    <property type="match status" value="2"/>
</dbReference>
<proteinExistence type="inferred from homology"/>
<feature type="compositionally biased region" description="Basic and acidic residues" evidence="6">
    <location>
        <begin position="268"/>
        <end position="320"/>
    </location>
</feature>
<dbReference type="PANTHER" id="PTHR13710">
    <property type="entry name" value="DNA HELICASE RECQ FAMILY MEMBER"/>
    <property type="match status" value="1"/>
</dbReference>
<evidence type="ECO:0000256" key="6">
    <source>
        <dbReference type="SAM" id="MobiDB-lite"/>
    </source>
</evidence>
<feature type="compositionally biased region" description="Low complexity" evidence="6">
    <location>
        <begin position="2226"/>
        <end position="2242"/>
    </location>
</feature>
<dbReference type="GO" id="GO:0043138">
    <property type="term" value="F:3'-5' DNA helicase activity"/>
    <property type="evidence" value="ECO:0007669"/>
    <property type="project" value="UniProtKB-EC"/>
</dbReference>
<protein>
    <recommendedName>
        <fullName evidence="5">DNA 3'-5' helicase</fullName>
        <ecNumber evidence="5">5.6.2.4</ecNumber>
    </recommendedName>
</protein>
<feature type="region of interest" description="Disordered" evidence="6">
    <location>
        <begin position="508"/>
        <end position="630"/>
    </location>
</feature>
<evidence type="ECO:0000256" key="2">
    <source>
        <dbReference type="ARBA" id="ARBA00022741"/>
    </source>
</evidence>
<feature type="compositionally biased region" description="Polar residues" evidence="6">
    <location>
        <begin position="594"/>
        <end position="610"/>
    </location>
</feature>
<name>A0A2N5UVT8_9BASI</name>
<feature type="region of interest" description="Disordered" evidence="6">
    <location>
        <begin position="1"/>
        <end position="82"/>
    </location>
</feature>
<gene>
    <name evidence="9" type="ORF">PCASD_05575</name>
</gene>
<dbReference type="InterPro" id="IPR001650">
    <property type="entry name" value="Helicase_C-like"/>
</dbReference>
<feature type="region of interest" description="Disordered" evidence="6">
    <location>
        <begin position="2072"/>
        <end position="2109"/>
    </location>
</feature>
<feature type="compositionally biased region" description="Pro residues" evidence="6">
    <location>
        <begin position="2177"/>
        <end position="2188"/>
    </location>
</feature>
<dbReference type="Proteomes" id="UP000235392">
    <property type="component" value="Unassembled WGS sequence"/>
</dbReference>
<keyword evidence="2" id="KW-0547">Nucleotide-binding</keyword>
<feature type="domain" description="Helicase C-terminal" evidence="8">
    <location>
        <begin position="1889"/>
        <end position="2033"/>
    </location>
</feature>
<evidence type="ECO:0000256" key="1">
    <source>
        <dbReference type="ARBA" id="ARBA00005446"/>
    </source>
</evidence>
<dbReference type="InterPro" id="IPR011545">
    <property type="entry name" value="DEAD/DEAH_box_helicase_dom"/>
</dbReference>
<feature type="compositionally biased region" description="Pro residues" evidence="6">
    <location>
        <begin position="2212"/>
        <end position="2225"/>
    </location>
</feature>
<dbReference type="GO" id="GO:0005634">
    <property type="term" value="C:nucleus"/>
    <property type="evidence" value="ECO:0007669"/>
    <property type="project" value="TreeGrafter"/>
</dbReference>
<dbReference type="Pfam" id="PF12013">
    <property type="entry name" value="OrsD"/>
    <property type="match status" value="1"/>
</dbReference>
<dbReference type="PROSITE" id="PS51194">
    <property type="entry name" value="HELICASE_CTER"/>
    <property type="match status" value="1"/>
</dbReference>
<feature type="compositionally biased region" description="Polar residues" evidence="6">
    <location>
        <begin position="2250"/>
        <end position="2286"/>
    </location>
</feature>
<dbReference type="InterPro" id="IPR014001">
    <property type="entry name" value="Helicase_ATP-bd"/>
</dbReference>
<feature type="compositionally biased region" description="Polar residues" evidence="6">
    <location>
        <begin position="566"/>
        <end position="584"/>
    </location>
</feature>
<comment type="catalytic activity">
    <reaction evidence="4">
        <text>Couples ATP hydrolysis with the unwinding of duplex DNA by translocating in the 3'-5' direction.</text>
        <dbReference type="EC" id="5.6.2.4"/>
    </reaction>
</comment>
<accession>A0A2N5UVT8</accession>
<feature type="domain" description="Helicase ATP-binding" evidence="7">
    <location>
        <begin position="1704"/>
        <end position="1858"/>
    </location>
</feature>